<dbReference type="Gene3D" id="1.10.790.20">
    <property type="entry name" value="Domain of unknown function DUF1476"/>
    <property type="match status" value="1"/>
</dbReference>
<dbReference type="InterPro" id="IPR009945">
    <property type="entry name" value="ATPase_inh_sub_z"/>
</dbReference>
<organism evidence="1">
    <name type="scientific">uncultured Alphaproteobacteria bacterium</name>
    <dbReference type="NCBI Taxonomy" id="91750"/>
    <lineage>
        <taxon>Bacteria</taxon>
        <taxon>Pseudomonadati</taxon>
        <taxon>Pseudomonadota</taxon>
        <taxon>Alphaproteobacteria</taxon>
        <taxon>environmental samples</taxon>
    </lineage>
</organism>
<dbReference type="InterPro" id="IPR038293">
    <property type="entry name" value="ATPase_inh_sub_z_sf"/>
</dbReference>
<name>A0A212IX42_9PROT</name>
<gene>
    <name evidence="1" type="ORF">KL86APRO_10166</name>
</gene>
<dbReference type="EMBL" id="FLUO01000001">
    <property type="protein sequence ID" value="SBV91749.1"/>
    <property type="molecule type" value="Genomic_DNA"/>
</dbReference>
<sequence>MLHTFTLLERGREARHAMQQELVFKVYGRRNQLFCQWAANAMGLAGRAAAAYVREVLDHVFGDTDANRLLARVGQDLERNGLRYNDAQLLERLYEIEGAACGVVMAEINGKVVVPFRRLRAAEAREEPTGASAALLSIDSALQRAKTEVDRRIEFRDMFMSVVHPGYEIDSREAAE</sequence>
<dbReference type="Pfam" id="PF07345">
    <property type="entry name" value="ATPaseInh_sub_z"/>
    <property type="match status" value="1"/>
</dbReference>
<proteinExistence type="predicted"/>
<accession>A0A212IX42</accession>
<evidence type="ECO:0000313" key="1">
    <source>
        <dbReference type="EMBL" id="SBV91749.1"/>
    </source>
</evidence>
<protein>
    <submittedName>
        <fullName evidence="1">Uncharacterized protein</fullName>
    </submittedName>
</protein>
<reference evidence="1" key="1">
    <citation type="submission" date="2016-04" db="EMBL/GenBank/DDBJ databases">
        <authorList>
            <person name="Evans L.H."/>
            <person name="Alamgir A."/>
            <person name="Owens N."/>
            <person name="Weber N.D."/>
            <person name="Virtaneva K."/>
            <person name="Barbian K."/>
            <person name="Babar A."/>
            <person name="Rosenke K."/>
        </authorList>
    </citation>
    <scope>NUCLEOTIDE SEQUENCE</scope>
    <source>
        <strain evidence="1">86</strain>
    </source>
</reference>
<dbReference type="AlphaFoldDB" id="A0A212IX42"/>